<accession>A0ABN0AM56</accession>
<name>A0ABN0AM56_CHRGE</name>
<keyword evidence="1" id="KW-1133">Transmembrane helix</keyword>
<keyword evidence="1" id="KW-0812">Transmembrane</keyword>
<evidence type="ECO:0000256" key="1">
    <source>
        <dbReference type="SAM" id="Phobius"/>
    </source>
</evidence>
<proteinExistence type="predicted"/>
<reference evidence="2" key="1">
    <citation type="submission" date="2010-06" db="EMBL/GenBank/DDBJ databases">
        <authorList>
            <person name="Muzny D."/>
            <person name="Qin X."/>
            <person name="Buhay C."/>
            <person name="Dugan-Rocha S."/>
            <person name="Ding Y."/>
            <person name="Chen G."/>
            <person name="Hawes A."/>
            <person name="Holder M."/>
            <person name="Jhangiani S."/>
            <person name="Johnson A."/>
            <person name="Khan Z."/>
            <person name="Li Z."/>
            <person name="Liu W."/>
            <person name="Liu X."/>
            <person name="Perez L."/>
            <person name="Shen H."/>
            <person name="Wang Q."/>
            <person name="Watt J."/>
            <person name="Xi L."/>
            <person name="Xin Y."/>
            <person name="Zhou J."/>
            <person name="Deng J."/>
            <person name="Jiang H."/>
            <person name="Liu Y."/>
            <person name="Qu J."/>
            <person name="Song X.-Z."/>
            <person name="Zhang L."/>
            <person name="Villasana D."/>
            <person name="Johnson A."/>
            <person name="Liu J."/>
            <person name="Liyanage D."/>
            <person name="Lorensuhewa L."/>
            <person name="Robinson T."/>
            <person name="Song A."/>
            <person name="Song B.-B."/>
            <person name="Dinh H."/>
            <person name="Thornton R."/>
            <person name="Coyle M."/>
            <person name="Francisco L."/>
            <person name="Jackson L."/>
            <person name="Javaid M."/>
            <person name="Korchina V."/>
            <person name="Kovar C."/>
            <person name="Mata R."/>
            <person name="Mathew T."/>
            <person name="Ngo R."/>
            <person name="Nguyen L."/>
            <person name="Nguyen N."/>
            <person name="Okwuonu G."/>
            <person name="Ongeri F."/>
            <person name="Pham C."/>
            <person name="Simmons D."/>
            <person name="Wilczek-Boney K."/>
            <person name="Hale W."/>
            <person name="Jakkamsetti A."/>
            <person name="Pham P."/>
            <person name="Ruth R."/>
            <person name="San Lucas F."/>
            <person name="Warren J."/>
            <person name="Zhang J."/>
            <person name="Zhao Z."/>
            <person name="Zhou C."/>
            <person name="Zhu D."/>
            <person name="Lee S."/>
            <person name="Bess C."/>
            <person name="Blankenburg K."/>
            <person name="Forbes L."/>
            <person name="Fu Q."/>
            <person name="Gubbala S."/>
            <person name="Hirani K."/>
            <person name="Jayaseelan J.C."/>
            <person name="Lara F."/>
            <person name="Munidasa M."/>
            <person name="Palculict T."/>
            <person name="Patil S."/>
            <person name="Pu L.-L."/>
            <person name="Saada N."/>
            <person name="Tang L."/>
            <person name="Weissenberger G."/>
            <person name="Zhu Y."/>
            <person name="Hemphill L."/>
            <person name="Shang Y."/>
            <person name="Youmans B."/>
            <person name="Ayvaz T."/>
            <person name="Ross M."/>
            <person name="Santibanez J."/>
            <person name="Aqrawi P."/>
            <person name="Gross S."/>
            <person name="Joshi V."/>
            <person name="Fowler G."/>
            <person name="Nazareth L."/>
            <person name="Reid J."/>
            <person name="Worley K."/>
            <person name="Petrosino J."/>
            <person name="Highlander S."/>
            <person name="Gibbs R."/>
        </authorList>
    </citation>
    <scope>NUCLEOTIDE SEQUENCE [LARGE SCALE GENOMIC DNA]</scope>
    <source>
        <strain evidence="2">ATCC 35910</strain>
    </source>
</reference>
<dbReference type="EMBL" id="ACKQ02000007">
    <property type="protein sequence ID" value="EFK34120.1"/>
    <property type="molecule type" value="Genomic_DNA"/>
</dbReference>
<sequence>MIFNKLTSKIIIITNFGTLPTVAVITVNTLISPFIHNDLK</sequence>
<comment type="caution">
    <text evidence="2">The sequence shown here is derived from an EMBL/GenBank/DDBJ whole genome shotgun (WGS) entry which is preliminary data.</text>
</comment>
<organism evidence="2 3">
    <name type="scientific">Chryseobacterium gleum ATCC 35910</name>
    <dbReference type="NCBI Taxonomy" id="525257"/>
    <lineage>
        <taxon>Bacteria</taxon>
        <taxon>Pseudomonadati</taxon>
        <taxon>Bacteroidota</taxon>
        <taxon>Flavobacteriia</taxon>
        <taxon>Flavobacteriales</taxon>
        <taxon>Weeksellaceae</taxon>
        <taxon>Chryseobacterium group</taxon>
        <taxon>Chryseobacterium</taxon>
    </lineage>
</organism>
<dbReference type="Proteomes" id="UP000002969">
    <property type="component" value="Unassembled WGS sequence"/>
</dbReference>
<evidence type="ECO:0000313" key="3">
    <source>
        <dbReference type="Proteomes" id="UP000002969"/>
    </source>
</evidence>
<evidence type="ECO:0000313" key="2">
    <source>
        <dbReference type="EMBL" id="EFK34120.1"/>
    </source>
</evidence>
<protein>
    <submittedName>
        <fullName evidence="2">Uncharacterized protein</fullName>
    </submittedName>
</protein>
<keyword evidence="3" id="KW-1185">Reference proteome</keyword>
<feature type="transmembrane region" description="Helical" evidence="1">
    <location>
        <begin position="12"/>
        <end position="35"/>
    </location>
</feature>
<gene>
    <name evidence="2" type="ORF">HMPREF0204_13189</name>
</gene>
<keyword evidence="1" id="KW-0472">Membrane</keyword>